<dbReference type="SMART" id="SM01039">
    <property type="entry name" value="BRICHOS"/>
    <property type="match status" value="1"/>
</dbReference>
<dbReference type="GO" id="GO:0016525">
    <property type="term" value="P:negative regulation of angiogenesis"/>
    <property type="evidence" value="ECO:0007669"/>
    <property type="project" value="TreeGrafter"/>
</dbReference>
<keyword evidence="4" id="KW-0964">Secreted</keyword>
<evidence type="ECO:0000256" key="13">
    <source>
        <dbReference type="ARBA" id="ARBA00023188"/>
    </source>
</evidence>
<dbReference type="AlphaFoldDB" id="A0A6J2WIA6"/>
<evidence type="ECO:0000256" key="10">
    <source>
        <dbReference type="ARBA" id="ARBA00023136"/>
    </source>
</evidence>
<dbReference type="CTD" id="11061"/>
<feature type="domain" description="BRICHOS" evidence="19">
    <location>
        <begin position="104"/>
        <end position="201"/>
    </location>
</feature>
<evidence type="ECO:0000256" key="5">
    <source>
        <dbReference type="ARBA" id="ARBA00022530"/>
    </source>
</evidence>
<dbReference type="PROSITE" id="PS50869">
    <property type="entry name" value="BRICHOS"/>
    <property type="match status" value="1"/>
</dbReference>
<evidence type="ECO:0000256" key="3">
    <source>
        <dbReference type="ARBA" id="ARBA00022473"/>
    </source>
</evidence>
<comment type="similarity">
    <text evidence="2">Belongs to the chondromodulin-1 family.</text>
</comment>
<dbReference type="GO" id="GO:0030154">
    <property type="term" value="P:cell differentiation"/>
    <property type="evidence" value="ECO:0007669"/>
    <property type="project" value="UniProtKB-KW"/>
</dbReference>
<keyword evidence="6" id="KW-0165">Cleavage on pair of basic residues</keyword>
<dbReference type="FunCoup" id="A0A6J2WIA6">
    <property type="interactions" value="746"/>
</dbReference>
<dbReference type="PANTHER" id="PTHR14064">
    <property type="entry name" value="CHONDROMODULIN-RELATED"/>
    <property type="match status" value="1"/>
</dbReference>
<protein>
    <recommendedName>
        <fullName evidence="15">Leukocyte cell-derived chemotaxin 1</fullName>
    </recommendedName>
    <alternativeName>
        <fullName evidence="16">Chondromodulin</fullName>
    </alternativeName>
</protein>
<dbReference type="GO" id="GO:0001937">
    <property type="term" value="P:negative regulation of endothelial cell proliferation"/>
    <property type="evidence" value="ECO:0007669"/>
    <property type="project" value="TreeGrafter"/>
</dbReference>
<keyword evidence="8" id="KW-0221">Differentiation</keyword>
<evidence type="ECO:0000256" key="7">
    <source>
        <dbReference type="ARBA" id="ARBA00022692"/>
    </source>
</evidence>
<sequence>MGETAEKAPVASAGPGDVGRSWLPAYPNVAAKPTRSSCLIRTGTVVLAVGAVLMLLGTIGAFYLWKAEDKQVYNVQYSVNVNGKTEEGSMEIDSRNNLERFRTGSGDREAVEVVDFHAGVTGIRFTGGDKCYIKAQVKATLPDVGTLHKESMMFDLEEEVSPVKLDEDSLIWVSSEEPLKDTSSLGPAVLELCGDLPIFWLHPVNPEEVVRKKRDVERRRRQYDVRALEEGYLSRPVLNVNSERTAEEEEGRERGSASAFNPDNPYHQEGGEVSEMIFDPMLDHRGICCTQCHRSHTHCQRICEPLGGYWPWPYNFHGCRVACRVILPCRWWVGRMLGIL</sequence>
<accession>A0A6J2WIA6</accession>
<keyword evidence="9 18" id="KW-1133">Transmembrane helix</keyword>
<evidence type="ECO:0000259" key="19">
    <source>
        <dbReference type="PROSITE" id="PS50869"/>
    </source>
</evidence>
<dbReference type="GeneID" id="115823178"/>
<keyword evidence="13" id="KW-0891">Chondrogenesis</keyword>
<keyword evidence="12" id="KW-0325">Glycoprotein</keyword>
<feature type="transmembrane region" description="Helical" evidence="18">
    <location>
        <begin position="45"/>
        <end position="65"/>
    </location>
</feature>
<evidence type="ECO:0000256" key="6">
    <source>
        <dbReference type="ARBA" id="ARBA00022685"/>
    </source>
</evidence>
<reference evidence="21" key="1">
    <citation type="submission" date="2025-08" db="UniProtKB">
        <authorList>
            <consortium name="RefSeq"/>
        </authorList>
    </citation>
    <scope>IDENTIFICATION</scope>
</reference>
<name>A0A6J2WIA6_CHACN</name>
<keyword evidence="5" id="KW-0272">Extracellular matrix</keyword>
<dbReference type="OrthoDB" id="5985282at2759"/>
<dbReference type="Gene3D" id="3.30.390.150">
    <property type="match status" value="1"/>
</dbReference>
<evidence type="ECO:0000256" key="2">
    <source>
        <dbReference type="ARBA" id="ARBA00009898"/>
    </source>
</evidence>
<dbReference type="InterPro" id="IPR043405">
    <property type="entry name" value="Chondromodulin/Tenomodulin"/>
</dbReference>
<evidence type="ECO:0000256" key="17">
    <source>
        <dbReference type="SAM" id="MobiDB-lite"/>
    </source>
</evidence>
<evidence type="ECO:0000313" key="21">
    <source>
        <dbReference type="RefSeq" id="XP_030643066.1"/>
    </source>
</evidence>
<dbReference type="GO" id="GO:0012505">
    <property type="term" value="C:endomembrane system"/>
    <property type="evidence" value="ECO:0007669"/>
    <property type="project" value="UniProtKB-SubCell"/>
</dbReference>
<proteinExistence type="inferred from homology"/>
<keyword evidence="10 18" id="KW-0472">Membrane</keyword>
<dbReference type="InterPro" id="IPR007084">
    <property type="entry name" value="BRICHOS_dom"/>
</dbReference>
<dbReference type="Pfam" id="PF04089">
    <property type="entry name" value="BRICHOS"/>
    <property type="match status" value="1"/>
</dbReference>
<organism evidence="20 21">
    <name type="scientific">Chanos chanos</name>
    <name type="common">Milkfish</name>
    <name type="synonym">Mugil chanos</name>
    <dbReference type="NCBI Taxonomy" id="29144"/>
    <lineage>
        <taxon>Eukaryota</taxon>
        <taxon>Metazoa</taxon>
        <taxon>Chordata</taxon>
        <taxon>Craniata</taxon>
        <taxon>Vertebrata</taxon>
        <taxon>Euteleostomi</taxon>
        <taxon>Actinopterygii</taxon>
        <taxon>Neopterygii</taxon>
        <taxon>Teleostei</taxon>
        <taxon>Ostariophysi</taxon>
        <taxon>Gonorynchiformes</taxon>
        <taxon>Chanidae</taxon>
        <taxon>Chanos</taxon>
    </lineage>
</organism>
<feature type="region of interest" description="Disordered" evidence="17">
    <location>
        <begin position="239"/>
        <end position="268"/>
    </location>
</feature>
<evidence type="ECO:0000256" key="11">
    <source>
        <dbReference type="ARBA" id="ARBA00023157"/>
    </source>
</evidence>
<evidence type="ECO:0000256" key="9">
    <source>
        <dbReference type="ARBA" id="ARBA00022989"/>
    </source>
</evidence>
<dbReference type="RefSeq" id="XP_030643066.1">
    <property type="nucleotide sequence ID" value="XM_030787206.1"/>
</dbReference>
<evidence type="ECO:0000256" key="18">
    <source>
        <dbReference type="SAM" id="Phobius"/>
    </source>
</evidence>
<dbReference type="Proteomes" id="UP000504632">
    <property type="component" value="Chromosome 10"/>
</dbReference>
<dbReference type="GO" id="GO:0051216">
    <property type="term" value="P:cartilage development"/>
    <property type="evidence" value="ECO:0007669"/>
    <property type="project" value="UniProtKB-KW"/>
</dbReference>
<evidence type="ECO:0000256" key="12">
    <source>
        <dbReference type="ARBA" id="ARBA00023180"/>
    </source>
</evidence>
<keyword evidence="11" id="KW-1015">Disulfide bond</keyword>
<evidence type="ECO:0000256" key="14">
    <source>
        <dbReference type="ARBA" id="ARBA00037847"/>
    </source>
</evidence>
<dbReference type="InParanoid" id="A0A6J2WIA6"/>
<evidence type="ECO:0000256" key="8">
    <source>
        <dbReference type="ARBA" id="ARBA00022782"/>
    </source>
</evidence>
<comment type="subcellular location">
    <subcellularLocation>
        <location evidence="14">Endomembrane system</location>
        <topology evidence="14">Single-pass membrane protein</topology>
    </subcellularLocation>
    <subcellularLocation>
        <location evidence="1">Secreted</location>
        <location evidence="1">Extracellular space</location>
        <location evidence="1">Extracellular matrix</location>
    </subcellularLocation>
</comment>
<evidence type="ECO:0000256" key="4">
    <source>
        <dbReference type="ARBA" id="ARBA00022525"/>
    </source>
</evidence>
<evidence type="ECO:0000256" key="1">
    <source>
        <dbReference type="ARBA" id="ARBA00004498"/>
    </source>
</evidence>
<dbReference type="PANTHER" id="PTHR14064:SF6">
    <property type="entry name" value="LEUKOCYTE CELL-DERIVED CHEMOTAXIN 1"/>
    <property type="match status" value="1"/>
</dbReference>
<evidence type="ECO:0000256" key="16">
    <source>
        <dbReference type="ARBA" id="ARBA00042622"/>
    </source>
</evidence>
<evidence type="ECO:0000313" key="20">
    <source>
        <dbReference type="Proteomes" id="UP000504632"/>
    </source>
</evidence>
<keyword evidence="3" id="KW-0217">Developmental protein</keyword>
<keyword evidence="7 18" id="KW-0812">Transmembrane</keyword>
<keyword evidence="20" id="KW-1185">Reference proteome</keyword>
<gene>
    <name evidence="21" type="primary">cnmd</name>
</gene>
<evidence type="ECO:0000256" key="15">
    <source>
        <dbReference type="ARBA" id="ARBA00039682"/>
    </source>
</evidence>